<keyword evidence="1" id="KW-1185">Reference proteome</keyword>
<dbReference type="KEGG" id="dqu:106748790"/>
<protein>
    <submittedName>
        <fullName evidence="2">Uncharacterized protein C19orf52 homolog</fullName>
    </submittedName>
</protein>
<dbReference type="OrthoDB" id="5970620at2759"/>
<sequence length="211" mass="25101">MSSQQMVQMAHKLRTALRIPTDTLNRISIKIKNYEMPGRIKGTFLERWAKYWHNLYIDYKDVAIDVAKDCRKHPIRTTIYTTFLGANLYSAIHNPDEISFRDTMIKYNLKLTLLGTPIRNPVAVEHIERLQQYYNEGIIRRLSLGILSLIWIDNYDEDCSSYKAVCPYLKPRYITFYERIIDVGFLDKWWILDNKMKDYDVNEIEFNSLTE</sequence>
<dbReference type="AlphaFoldDB" id="A0A6P3XX56"/>
<organism evidence="1 2">
    <name type="scientific">Dinoponera quadriceps</name>
    <name type="common">South American ant</name>
    <dbReference type="NCBI Taxonomy" id="609295"/>
    <lineage>
        <taxon>Eukaryota</taxon>
        <taxon>Metazoa</taxon>
        <taxon>Ecdysozoa</taxon>
        <taxon>Arthropoda</taxon>
        <taxon>Hexapoda</taxon>
        <taxon>Insecta</taxon>
        <taxon>Pterygota</taxon>
        <taxon>Neoptera</taxon>
        <taxon>Endopterygota</taxon>
        <taxon>Hymenoptera</taxon>
        <taxon>Apocrita</taxon>
        <taxon>Aculeata</taxon>
        <taxon>Formicoidea</taxon>
        <taxon>Formicidae</taxon>
        <taxon>Ponerinae</taxon>
        <taxon>Ponerini</taxon>
        <taxon>Dinoponera</taxon>
    </lineage>
</organism>
<dbReference type="RefSeq" id="XP_014483140.1">
    <property type="nucleotide sequence ID" value="XM_014627654.1"/>
</dbReference>
<evidence type="ECO:0000313" key="1">
    <source>
        <dbReference type="Proteomes" id="UP000515204"/>
    </source>
</evidence>
<dbReference type="GO" id="GO:0045039">
    <property type="term" value="P:protein insertion into mitochondrial inner membrane"/>
    <property type="evidence" value="ECO:0007669"/>
    <property type="project" value="TreeGrafter"/>
</dbReference>
<dbReference type="Pfam" id="PF10171">
    <property type="entry name" value="Tim29"/>
    <property type="match status" value="1"/>
</dbReference>
<dbReference type="Proteomes" id="UP000515204">
    <property type="component" value="Unplaced"/>
</dbReference>
<dbReference type="PANTHER" id="PTHR21435">
    <property type="entry name" value="MITOCHONDRIAL IMPORT INNER MEMBRANE TRANSLOCASE SUBUNIT TIM29"/>
    <property type="match status" value="1"/>
</dbReference>
<dbReference type="GeneID" id="106748790"/>
<name>A0A6P3XX56_DINQU</name>
<gene>
    <name evidence="2" type="primary">LOC106748790</name>
</gene>
<dbReference type="InterPro" id="IPR019322">
    <property type="entry name" value="TIMM29"/>
</dbReference>
<evidence type="ECO:0000313" key="2">
    <source>
        <dbReference type="RefSeq" id="XP_014483140.1"/>
    </source>
</evidence>
<accession>A0A6P3XX56</accession>
<dbReference type="PANTHER" id="PTHR21435:SF1">
    <property type="entry name" value="MITOCHONDRIAL IMPORT INNER MEMBRANE TRANSLOCASE SUBUNIT TIM29"/>
    <property type="match status" value="1"/>
</dbReference>
<proteinExistence type="predicted"/>
<dbReference type="GO" id="GO:0042721">
    <property type="term" value="C:TIM22 mitochondrial import inner membrane insertion complex"/>
    <property type="evidence" value="ECO:0007669"/>
    <property type="project" value="InterPro"/>
</dbReference>
<reference evidence="2" key="1">
    <citation type="submission" date="2025-08" db="UniProtKB">
        <authorList>
            <consortium name="RefSeq"/>
        </authorList>
    </citation>
    <scope>IDENTIFICATION</scope>
</reference>